<dbReference type="AlphaFoldDB" id="A0AAD5VLC7"/>
<sequence>MLTCIVNWYDFVAELRNTFGVANPKEEAAEALEALTMKFGEKIANYTIQFLKHSLKHSWNNEYLTHCFYKGLLNCIQDILSQRKAGKPKTFQAMKAAAKQIEGHYWKRDRERACVHEAAEASAVTAQNLLAVDSCKIIQYCT</sequence>
<comment type="caution">
    <text evidence="1">The sequence shown here is derived from an EMBL/GenBank/DDBJ whole genome shotgun (WGS) entry which is preliminary data.</text>
</comment>
<accession>A0AAD5VLC7</accession>
<dbReference type="Proteomes" id="UP001213000">
    <property type="component" value="Unassembled WGS sequence"/>
</dbReference>
<proteinExistence type="predicted"/>
<reference evidence="1" key="1">
    <citation type="submission" date="2022-07" db="EMBL/GenBank/DDBJ databases">
        <title>Genome Sequence of Leucocoprinus birnbaumii.</title>
        <authorList>
            <person name="Buettner E."/>
        </authorList>
    </citation>
    <scope>NUCLEOTIDE SEQUENCE</scope>
    <source>
        <strain evidence="1">VT141</strain>
    </source>
</reference>
<dbReference type="EMBL" id="JANIEX010001158">
    <property type="protein sequence ID" value="KAJ3560514.1"/>
    <property type="molecule type" value="Genomic_DNA"/>
</dbReference>
<evidence type="ECO:0008006" key="3">
    <source>
        <dbReference type="Google" id="ProtNLM"/>
    </source>
</evidence>
<name>A0AAD5VLC7_9AGAR</name>
<evidence type="ECO:0000313" key="1">
    <source>
        <dbReference type="EMBL" id="KAJ3560514.1"/>
    </source>
</evidence>
<organism evidence="1 2">
    <name type="scientific">Leucocoprinus birnbaumii</name>
    <dbReference type="NCBI Taxonomy" id="56174"/>
    <lineage>
        <taxon>Eukaryota</taxon>
        <taxon>Fungi</taxon>
        <taxon>Dikarya</taxon>
        <taxon>Basidiomycota</taxon>
        <taxon>Agaricomycotina</taxon>
        <taxon>Agaricomycetes</taxon>
        <taxon>Agaricomycetidae</taxon>
        <taxon>Agaricales</taxon>
        <taxon>Agaricineae</taxon>
        <taxon>Agaricaceae</taxon>
        <taxon>Leucocoprinus</taxon>
    </lineage>
</organism>
<keyword evidence="2" id="KW-1185">Reference proteome</keyword>
<gene>
    <name evidence="1" type="ORF">NP233_g10790</name>
</gene>
<evidence type="ECO:0000313" key="2">
    <source>
        <dbReference type="Proteomes" id="UP001213000"/>
    </source>
</evidence>
<protein>
    <recommendedName>
        <fullName evidence="3">Retrotransposon gag domain-containing protein</fullName>
    </recommendedName>
</protein>